<keyword evidence="3" id="KW-0547">Nucleotide-binding</keyword>
<dbReference type="RefSeq" id="XP_005775264.1">
    <property type="nucleotide sequence ID" value="XM_005775207.1"/>
</dbReference>
<dbReference type="Gene3D" id="3.30.200.20">
    <property type="entry name" value="Phosphorylase Kinase, domain 1"/>
    <property type="match status" value="1"/>
</dbReference>
<dbReference type="SUPFAM" id="SSF56112">
    <property type="entry name" value="Protein kinase-like (PK-like)"/>
    <property type="match status" value="1"/>
</dbReference>
<dbReference type="Gene3D" id="1.10.510.10">
    <property type="entry name" value="Transferase(Phosphotransferase) domain 1"/>
    <property type="match status" value="1"/>
</dbReference>
<proteinExistence type="predicted"/>
<dbReference type="SMART" id="SM00220">
    <property type="entry name" value="S_TKc"/>
    <property type="match status" value="1"/>
</dbReference>
<organism evidence="7 8">
    <name type="scientific">Emiliania huxleyi (strain CCMP1516)</name>
    <dbReference type="NCBI Taxonomy" id="280463"/>
    <lineage>
        <taxon>Eukaryota</taxon>
        <taxon>Haptista</taxon>
        <taxon>Haptophyta</taxon>
        <taxon>Prymnesiophyceae</taxon>
        <taxon>Isochrysidales</taxon>
        <taxon>Noelaerhabdaceae</taxon>
        <taxon>Emiliania</taxon>
    </lineage>
</organism>
<evidence type="ECO:0000256" key="5">
    <source>
        <dbReference type="ARBA" id="ARBA00022840"/>
    </source>
</evidence>
<dbReference type="eggNOG" id="KOG0616">
    <property type="taxonomic scope" value="Eukaryota"/>
</dbReference>
<evidence type="ECO:0000313" key="8">
    <source>
        <dbReference type="Proteomes" id="UP000013827"/>
    </source>
</evidence>
<dbReference type="OMA" id="FCADEPI"/>
<dbReference type="HOGENOM" id="CLU_1772996_0_0_1"/>
<dbReference type="PANTHER" id="PTHR24353">
    <property type="entry name" value="CYCLIC NUCLEOTIDE-DEPENDENT PROTEIN KINASE"/>
    <property type="match status" value="1"/>
</dbReference>
<sequence>GAYQDGSQLFLLMEAVRGVELFLLLREATRLDPATAALYTAMAASALGHLHSLGAPPRPRPDSAVGYLKLVDFGLAAHLSSAADRTWTLCGTPEYTAPEVIACRGHSFAVDWWALGVLLYELLTGFPPFCADEPIKVYTLVLSGEAR</sequence>
<protein>
    <recommendedName>
        <fullName evidence="6">Protein kinase domain-containing protein</fullName>
    </recommendedName>
</protein>
<dbReference type="GO" id="GO:0005952">
    <property type="term" value="C:cAMP-dependent protein kinase complex"/>
    <property type="evidence" value="ECO:0007669"/>
    <property type="project" value="TreeGrafter"/>
</dbReference>
<dbReference type="GO" id="GO:0004691">
    <property type="term" value="F:cAMP-dependent protein kinase activity"/>
    <property type="evidence" value="ECO:0007669"/>
    <property type="project" value="TreeGrafter"/>
</dbReference>
<accession>A0A0D3JH50</accession>
<keyword evidence="1" id="KW-0723">Serine/threonine-protein kinase</keyword>
<reference evidence="7" key="2">
    <citation type="submission" date="2024-10" db="UniProtKB">
        <authorList>
            <consortium name="EnsemblProtists"/>
        </authorList>
    </citation>
    <scope>IDENTIFICATION</scope>
</reference>
<reference evidence="8" key="1">
    <citation type="journal article" date="2013" name="Nature">
        <title>Pan genome of the phytoplankton Emiliania underpins its global distribution.</title>
        <authorList>
            <person name="Read B.A."/>
            <person name="Kegel J."/>
            <person name="Klute M.J."/>
            <person name="Kuo A."/>
            <person name="Lefebvre S.C."/>
            <person name="Maumus F."/>
            <person name="Mayer C."/>
            <person name="Miller J."/>
            <person name="Monier A."/>
            <person name="Salamov A."/>
            <person name="Young J."/>
            <person name="Aguilar M."/>
            <person name="Claverie J.M."/>
            <person name="Frickenhaus S."/>
            <person name="Gonzalez K."/>
            <person name="Herman E.K."/>
            <person name="Lin Y.C."/>
            <person name="Napier J."/>
            <person name="Ogata H."/>
            <person name="Sarno A.F."/>
            <person name="Shmutz J."/>
            <person name="Schroeder D."/>
            <person name="de Vargas C."/>
            <person name="Verret F."/>
            <person name="von Dassow P."/>
            <person name="Valentin K."/>
            <person name="Van de Peer Y."/>
            <person name="Wheeler G."/>
            <person name="Dacks J.B."/>
            <person name="Delwiche C.F."/>
            <person name="Dyhrman S.T."/>
            <person name="Glockner G."/>
            <person name="John U."/>
            <person name="Richards T."/>
            <person name="Worden A.Z."/>
            <person name="Zhang X."/>
            <person name="Grigoriev I.V."/>
            <person name="Allen A.E."/>
            <person name="Bidle K."/>
            <person name="Borodovsky M."/>
            <person name="Bowler C."/>
            <person name="Brownlee C."/>
            <person name="Cock J.M."/>
            <person name="Elias M."/>
            <person name="Gladyshev V.N."/>
            <person name="Groth M."/>
            <person name="Guda C."/>
            <person name="Hadaegh A."/>
            <person name="Iglesias-Rodriguez M.D."/>
            <person name="Jenkins J."/>
            <person name="Jones B.M."/>
            <person name="Lawson T."/>
            <person name="Leese F."/>
            <person name="Lindquist E."/>
            <person name="Lobanov A."/>
            <person name="Lomsadze A."/>
            <person name="Malik S.B."/>
            <person name="Marsh M.E."/>
            <person name="Mackinder L."/>
            <person name="Mock T."/>
            <person name="Mueller-Roeber B."/>
            <person name="Pagarete A."/>
            <person name="Parker M."/>
            <person name="Probert I."/>
            <person name="Quesneville H."/>
            <person name="Raines C."/>
            <person name="Rensing S.A."/>
            <person name="Riano-Pachon D.M."/>
            <person name="Richier S."/>
            <person name="Rokitta S."/>
            <person name="Shiraiwa Y."/>
            <person name="Soanes D.M."/>
            <person name="van der Giezen M."/>
            <person name="Wahlund T.M."/>
            <person name="Williams B."/>
            <person name="Wilson W."/>
            <person name="Wolfe G."/>
            <person name="Wurch L.L."/>
        </authorList>
    </citation>
    <scope>NUCLEOTIDE SEQUENCE</scope>
</reference>
<dbReference type="GeneID" id="17268382"/>
<keyword evidence="2" id="KW-0808">Transferase</keyword>
<name>A0A0D3JH50_EMIH1</name>
<keyword evidence="4" id="KW-0418">Kinase</keyword>
<evidence type="ECO:0000259" key="6">
    <source>
        <dbReference type="PROSITE" id="PS50011"/>
    </source>
</evidence>
<dbReference type="InterPro" id="IPR000719">
    <property type="entry name" value="Prot_kinase_dom"/>
</dbReference>
<dbReference type="GO" id="GO:0005524">
    <property type="term" value="F:ATP binding"/>
    <property type="evidence" value="ECO:0007669"/>
    <property type="project" value="UniProtKB-KW"/>
</dbReference>
<keyword evidence="5" id="KW-0067">ATP-binding</keyword>
<dbReference type="KEGG" id="ehx:EMIHUDRAFT_60711"/>
<evidence type="ECO:0000256" key="2">
    <source>
        <dbReference type="ARBA" id="ARBA00022679"/>
    </source>
</evidence>
<feature type="domain" description="Protein kinase" evidence="6">
    <location>
        <begin position="1"/>
        <end position="147"/>
    </location>
</feature>
<dbReference type="STRING" id="2903.R1E7V7"/>
<evidence type="ECO:0000313" key="7">
    <source>
        <dbReference type="EnsemblProtists" id="EOD22835"/>
    </source>
</evidence>
<dbReference type="EnsemblProtists" id="EOD22835">
    <property type="protein sequence ID" value="EOD22835"/>
    <property type="gene ID" value="EMIHUDRAFT_60711"/>
</dbReference>
<dbReference type="Pfam" id="PF00069">
    <property type="entry name" value="Pkinase"/>
    <property type="match status" value="1"/>
</dbReference>
<keyword evidence="8" id="KW-1185">Reference proteome</keyword>
<evidence type="ECO:0000256" key="3">
    <source>
        <dbReference type="ARBA" id="ARBA00022741"/>
    </source>
</evidence>
<dbReference type="InterPro" id="IPR011009">
    <property type="entry name" value="Kinase-like_dom_sf"/>
</dbReference>
<evidence type="ECO:0000256" key="4">
    <source>
        <dbReference type="ARBA" id="ARBA00022777"/>
    </source>
</evidence>
<dbReference type="PaxDb" id="2903-EOD22835"/>
<dbReference type="Proteomes" id="UP000013827">
    <property type="component" value="Unassembled WGS sequence"/>
</dbReference>
<evidence type="ECO:0000256" key="1">
    <source>
        <dbReference type="ARBA" id="ARBA00022527"/>
    </source>
</evidence>
<dbReference type="AlphaFoldDB" id="A0A0D3JH50"/>
<dbReference type="PROSITE" id="PS50011">
    <property type="entry name" value="PROTEIN_KINASE_DOM"/>
    <property type="match status" value="1"/>
</dbReference>